<feature type="transmembrane region" description="Helical" evidence="1">
    <location>
        <begin position="58"/>
        <end position="80"/>
    </location>
</feature>
<dbReference type="Proteomes" id="UP000054498">
    <property type="component" value="Unassembled WGS sequence"/>
</dbReference>
<reference evidence="3 4" key="1">
    <citation type="journal article" date="2013" name="BMC Genomics">
        <title>Reconstruction of the lipid metabolism for the microalga Monoraphidium neglectum from its genome sequence reveals characteristics suitable for biofuel production.</title>
        <authorList>
            <person name="Bogen C."/>
            <person name="Al-Dilaimi A."/>
            <person name="Albersmeier A."/>
            <person name="Wichmann J."/>
            <person name="Grundmann M."/>
            <person name="Rupp O."/>
            <person name="Lauersen K.J."/>
            <person name="Blifernez-Klassen O."/>
            <person name="Kalinowski J."/>
            <person name="Goesmann A."/>
            <person name="Mussgnug J.H."/>
            <person name="Kruse O."/>
        </authorList>
    </citation>
    <scope>NUCLEOTIDE SEQUENCE [LARGE SCALE GENOMIC DNA]</scope>
    <source>
        <strain evidence="3 4">SAG 48.87</strain>
    </source>
</reference>
<protein>
    <submittedName>
        <fullName evidence="3">Putative membrane protein</fullName>
    </submittedName>
</protein>
<evidence type="ECO:0000313" key="3">
    <source>
        <dbReference type="EMBL" id="KIY98100.1"/>
    </source>
</evidence>
<dbReference type="GO" id="GO:0005509">
    <property type="term" value="F:calcium ion binding"/>
    <property type="evidence" value="ECO:0007669"/>
    <property type="project" value="InterPro"/>
</dbReference>
<dbReference type="PANTHER" id="PTHR33741:SF5">
    <property type="entry name" value="TRANSMEMBRANE PROTEIN DDB_G0269096-RELATED"/>
    <property type="match status" value="1"/>
</dbReference>
<proteinExistence type="predicted"/>
<dbReference type="AlphaFoldDB" id="A0A0D2MUM8"/>
<accession>A0A0D2MUM8</accession>
<feature type="transmembrane region" description="Helical" evidence="1">
    <location>
        <begin position="92"/>
        <end position="110"/>
    </location>
</feature>
<dbReference type="EMBL" id="KK102312">
    <property type="protein sequence ID" value="KIY98100.1"/>
    <property type="molecule type" value="Genomic_DNA"/>
</dbReference>
<feature type="non-terminal residue" evidence="3">
    <location>
        <position position="137"/>
    </location>
</feature>
<gene>
    <name evidence="3" type="ORF">MNEG_9864</name>
</gene>
<evidence type="ECO:0000256" key="1">
    <source>
        <dbReference type="SAM" id="Phobius"/>
    </source>
</evidence>
<keyword evidence="1" id="KW-0472">Membrane</keyword>
<keyword evidence="4" id="KW-1185">Reference proteome</keyword>
<evidence type="ECO:0000259" key="2">
    <source>
        <dbReference type="PROSITE" id="PS50222"/>
    </source>
</evidence>
<keyword evidence="1" id="KW-1133">Transmembrane helix</keyword>
<sequence>MAFQMLDKDGDGQLTQAEAWRLLAFVNGNGGTWRALRRFVAAKLSGGLQRRPPRASDLAWSALGMAAFIGALALLAGRAGSLPIVGPAHQRGLPLLLGSFGTMAVLLFARPDAEPVRLWPVVGGQLAAAAIAVACLK</sequence>
<dbReference type="Pfam" id="PF04982">
    <property type="entry name" value="TM_HPP"/>
    <property type="match status" value="1"/>
</dbReference>
<dbReference type="PROSITE" id="PS50222">
    <property type="entry name" value="EF_HAND_2"/>
    <property type="match status" value="1"/>
</dbReference>
<dbReference type="InterPro" id="IPR002048">
    <property type="entry name" value="EF_hand_dom"/>
</dbReference>
<dbReference type="InterPro" id="IPR058581">
    <property type="entry name" value="TM_HPP"/>
</dbReference>
<evidence type="ECO:0000313" key="4">
    <source>
        <dbReference type="Proteomes" id="UP000054498"/>
    </source>
</evidence>
<dbReference type="RefSeq" id="XP_013897120.1">
    <property type="nucleotide sequence ID" value="XM_014041666.1"/>
</dbReference>
<dbReference type="KEGG" id="mng:MNEG_9864"/>
<dbReference type="InterPro" id="IPR007065">
    <property type="entry name" value="HPP"/>
</dbReference>
<dbReference type="GeneID" id="25742739"/>
<dbReference type="PANTHER" id="PTHR33741">
    <property type="entry name" value="TRANSMEMBRANE PROTEIN DDB_G0269096-RELATED"/>
    <property type="match status" value="1"/>
</dbReference>
<name>A0A0D2MUM8_9CHLO</name>
<organism evidence="3 4">
    <name type="scientific">Monoraphidium neglectum</name>
    <dbReference type="NCBI Taxonomy" id="145388"/>
    <lineage>
        <taxon>Eukaryota</taxon>
        <taxon>Viridiplantae</taxon>
        <taxon>Chlorophyta</taxon>
        <taxon>core chlorophytes</taxon>
        <taxon>Chlorophyceae</taxon>
        <taxon>CS clade</taxon>
        <taxon>Sphaeropleales</taxon>
        <taxon>Selenastraceae</taxon>
        <taxon>Monoraphidium</taxon>
    </lineage>
</organism>
<dbReference type="OrthoDB" id="2016548at2759"/>
<feature type="domain" description="EF-hand" evidence="2">
    <location>
        <begin position="1"/>
        <end position="29"/>
    </location>
</feature>
<keyword evidence="1" id="KW-0812">Transmembrane</keyword>